<dbReference type="InterPro" id="IPR001128">
    <property type="entry name" value="Cyt_P450"/>
</dbReference>
<keyword evidence="4" id="KW-0349">Heme</keyword>
<dbReference type="InterPro" id="IPR036396">
    <property type="entry name" value="Cyt_P450_sf"/>
</dbReference>
<dbReference type="Pfam" id="PF00067">
    <property type="entry name" value="p450"/>
    <property type="match status" value="1"/>
</dbReference>
<dbReference type="EMBL" id="CAJMWS010000107">
    <property type="protein sequence ID" value="CAE6364875.1"/>
    <property type="molecule type" value="Genomic_DNA"/>
</dbReference>
<evidence type="ECO:0000256" key="4">
    <source>
        <dbReference type="ARBA" id="ARBA00022617"/>
    </source>
</evidence>
<keyword evidence="7" id="KW-0408">Iron</keyword>
<organism evidence="9 10">
    <name type="scientific">Rhizoctonia solani</name>
    <dbReference type="NCBI Taxonomy" id="456999"/>
    <lineage>
        <taxon>Eukaryota</taxon>
        <taxon>Fungi</taxon>
        <taxon>Dikarya</taxon>
        <taxon>Basidiomycota</taxon>
        <taxon>Agaricomycotina</taxon>
        <taxon>Agaricomycetes</taxon>
        <taxon>Cantharellales</taxon>
        <taxon>Ceratobasidiaceae</taxon>
        <taxon>Rhizoctonia</taxon>
    </lineage>
</organism>
<dbReference type="InterPro" id="IPR002401">
    <property type="entry name" value="Cyt_P450_E_grp-I"/>
</dbReference>
<evidence type="ECO:0000313" key="10">
    <source>
        <dbReference type="Proteomes" id="UP000663846"/>
    </source>
</evidence>
<reference evidence="9" key="1">
    <citation type="submission" date="2021-01" db="EMBL/GenBank/DDBJ databases">
        <authorList>
            <person name="Kaushik A."/>
        </authorList>
    </citation>
    <scope>NUCLEOTIDE SEQUENCE</scope>
    <source>
        <strain evidence="9">AG1-1C</strain>
    </source>
</reference>
<evidence type="ECO:0000256" key="7">
    <source>
        <dbReference type="ARBA" id="ARBA00023004"/>
    </source>
</evidence>
<name>A0A8H3A071_9AGAM</name>
<dbReference type="GO" id="GO:0016705">
    <property type="term" value="F:oxidoreductase activity, acting on paired donors, with incorporation or reduction of molecular oxygen"/>
    <property type="evidence" value="ECO:0007669"/>
    <property type="project" value="InterPro"/>
</dbReference>
<evidence type="ECO:0000256" key="2">
    <source>
        <dbReference type="ARBA" id="ARBA00005179"/>
    </source>
</evidence>
<evidence type="ECO:0000256" key="6">
    <source>
        <dbReference type="ARBA" id="ARBA00023002"/>
    </source>
</evidence>
<dbReference type="Proteomes" id="UP000663846">
    <property type="component" value="Unassembled WGS sequence"/>
</dbReference>
<keyword evidence="6" id="KW-0560">Oxidoreductase</keyword>
<dbReference type="Gene3D" id="1.10.630.10">
    <property type="entry name" value="Cytochrome P450"/>
    <property type="match status" value="1"/>
</dbReference>
<gene>
    <name evidence="9" type="ORF">RDB_LOCUS22009</name>
</gene>
<dbReference type="GO" id="GO:0004497">
    <property type="term" value="F:monooxygenase activity"/>
    <property type="evidence" value="ECO:0007669"/>
    <property type="project" value="UniProtKB-KW"/>
</dbReference>
<dbReference type="GO" id="GO:0005506">
    <property type="term" value="F:iron ion binding"/>
    <property type="evidence" value="ECO:0007669"/>
    <property type="project" value="InterPro"/>
</dbReference>
<dbReference type="PRINTS" id="PR00463">
    <property type="entry name" value="EP450I"/>
</dbReference>
<comment type="cofactor">
    <cofactor evidence="1">
        <name>heme</name>
        <dbReference type="ChEBI" id="CHEBI:30413"/>
    </cofactor>
</comment>
<dbReference type="InterPro" id="IPR050364">
    <property type="entry name" value="Cytochrome_P450_fung"/>
</dbReference>
<keyword evidence="8" id="KW-0503">Monooxygenase</keyword>
<comment type="pathway">
    <text evidence="2">Secondary metabolite biosynthesis.</text>
</comment>
<evidence type="ECO:0000313" key="9">
    <source>
        <dbReference type="EMBL" id="CAE6364875.1"/>
    </source>
</evidence>
<evidence type="ECO:0000256" key="5">
    <source>
        <dbReference type="ARBA" id="ARBA00022723"/>
    </source>
</evidence>
<evidence type="ECO:0000256" key="1">
    <source>
        <dbReference type="ARBA" id="ARBA00001971"/>
    </source>
</evidence>
<dbReference type="SUPFAM" id="SSF48264">
    <property type="entry name" value="Cytochrome P450"/>
    <property type="match status" value="1"/>
</dbReference>
<proteinExistence type="inferred from homology"/>
<accession>A0A8H3A071</accession>
<evidence type="ECO:0000256" key="8">
    <source>
        <dbReference type="ARBA" id="ARBA00023033"/>
    </source>
</evidence>
<keyword evidence="5" id="KW-0479">Metal-binding</keyword>
<dbReference type="PANTHER" id="PTHR46300:SF7">
    <property type="entry name" value="P450, PUTATIVE (EUROFUNG)-RELATED"/>
    <property type="match status" value="1"/>
</dbReference>
<protein>
    <recommendedName>
        <fullName evidence="11">O-methylsterigmatocystin oxidoreductase</fullName>
    </recommendedName>
</protein>
<evidence type="ECO:0000256" key="3">
    <source>
        <dbReference type="ARBA" id="ARBA00010617"/>
    </source>
</evidence>
<dbReference type="PANTHER" id="PTHR46300">
    <property type="entry name" value="P450, PUTATIVE (EUROFUNG)-RELATED-RELATED"/>
    <property type="match status" value="1"/>
</dbReference>
<dbReference type="AlphaFoldDB" id="A0A8H3A071"/>
<evidence type="ECO:0008006" key="11">
    <source>
        <dbReference type="Google" id="ProtNLM"/>
    </source>
</evidence>
<comment type="similarity">
    <text evidence="3">Belongs to the cytochrome P450 family.</text>
</comment>
<dbReference type="GO" id="GO:0020037">
    <property type="term" value="F:heme binding"/>
    <property type="evidence" value="ECO:0007669"/>
    <property type="project" value="InterPro"/>
</dbReference>
<sequence>MSQITPIFYSFVIISVVRLARYYWRDKGHWKTRTLPSPRSFPIVGNVFSIPSGSQQTAFMELGKQMKTDIFVLRVFGQSLLVVNSAHAASEILDKRSAKYSDRNLGPMLSHPSLMDWSNNAVAVGYGDLWRHYRRMLNNWLNAREVVRFHELQQHQARLLLRRLPEASNDSQPFDRVRDELYYAMASVMFHAAYGYQLQGHDDPWLQLARLTIHPAAEAPLISNFFVNALPALVHVPDWFPGTAWKRTAKTWKTDKQKALDEPFEWTKSRVAAGVAEPSILGILLQDHKLVSNLNVQERDKRLKELALIFYAGGTDTSASLLLSFVAAMVRNPAVQIKAQEELDSVLGPVNLPTPEDIGRLPYVNNIIREVMRIYPVLPSGVPHTCFEDDIYRGHTILKGTVV</sequence>
<comment type="caution">
    <text evidence="9">The sequence shown here is derived from an EMBL/GenBank/DDBJ whole genome shotgun (WGS) entry which is preliminary data.</text>
</comment>